<feature type="region of interest" description="Disordered" evidence="1">
    <location>
        <begin position="204"/>
        <end position="227"/>
    </location>
</feature>
<dbReference type="Pfam" id="PF16063">
    <property type="entry name" value="DUF4805"/>
    <property type="match status" value="1"/>
</dbReference>
<dbReference type="InterPro" id="IPR032064">
    <property type="entry name" value="DUF4805"/>
</dbReference>
<dbReference type="EMBL" id="BGZK01000328">
    <property type="protein sequence ID" value="GBP37092.1"/>
    <property type="molecule type" value="Genomic_DNA"/>
</dbReference>
<evidence type="ECO:0000256" key="1">
    <source>
        <dbReference type="SAM" id="MobiDB-lite"/>
    </source>
</evidence>
<dbReference type="OrthoDB" id="165498at2759"/>
<evidence type="ECO:0000313" key="2">
    <source>
        <dbReference type="EMBL" id="GBP37092.1"/>
    </source>
</evidence>
<reference evidence="2 3" key="1">
    <citation type="journal article" date="2019" name="Commun. Biol.">
        <title>The bagworm genome reveals a unique fibroin gene that provides high tensile strength.</title>
        <authorList>
            <person name="Kono N."/>
            <person name="Nakamura H."/>
            <person name="Ohtoshi R."/>
            <person name="Tomita M."/>
            <person name="Numata K."/>
            <person name="Arakawa K."/>
        </authorList>
    </citation>
    <scope>NUCLEOTIDE SEQUENCE [LARGE SCALE GENOMIC DNA]</scope>
</reference>
<proteinExistence type="predicted"/>
<organism evidence="2 3">
    <name type="scientific">Eumeta variegata</name>
    <name type="common">Bagworm moth</name>
    <name type="synonym">Eumeta japonica</name>
    <dbReference type="NCBI Taxonomy" id="151549"/>
    <lineage>
        <taxon>Eukaryota</taxon>
        <taxon>Metazoa</taxon>
        <taxon>Ecdysozoa</taxon>
        <taxon>Arthropoda</taxon>
        <taxon>Hexapoda</taxon>
        <taxon>Insecta</taxon>
        <taxon>Pterygota</taxon>
        <taxon>Neoptera</taxon>
        <taxon>Endopterygota</taxon>
        <taxon>Lepidoptera</taxon>
        <taxon>Glossata</taxon>
        <taxon>Ditrysia</taxon>
        <taxon>Tineoidea</taxon>
        <taxon>Psychidae</taxon>
        <taxon>Oiketicinae</taxon>
        <taxon>Eumeta</taxon>
    </lineage>
</organism>
<dbReference type="AlphaFoldDB" id="A0A4C1VFK8"/>
<gene>
    <name evidence="2" type="ORF">EVAR_19221_1</name>
</gene>
<accession>A0A4C1VFK8</accession>
<sequence>MEETEDSSDSDAPLIDNNVIRIQLRKPCQKKWELRTRNLSPGIKFPTIQLFDCDGNLLIETNDENVTIKSYTVDGPSLRTSQSLKEKKYKNVIQSLPVRKHNSVSGDMIYTRVFKKQADNVDHSEGYVLRNSGSVSNIPKQNNVQLEPSNSEGNSITYSPSPSVIFTDISSIKSTDNDSQDESKDIYVTSNAGTLLLVPDTPMSNKKRWRQTSVEPETRSIDIDGNNSVDEDLIDEKCEDSKTALIKKSQSFSVVQNPMTSTSGIQSNDLPRSQSGIVYSPPRNKISFLDTYLKSLPLRTQSNPDWFPLRQRNTNRPIEVGEPIIKLREPPKTNPEKSWRFGRIWENTSENDSLNTPSDVAAACEFKKRLKMYRRGISEIGFQNRNANMQKHRRHSECELVALTNTSSSESVDEADVVLNRLRRRILKNKLRERRKLSGKTHFNIRSNKFI</sequence>
<evidence type="ECO:0000313" key="3">
    <source>
        <dbReference type="Proteomes" id="UP000299102"/>
    </source>
</evidence>
<keyword evidence="3" id="KW-1185">Reference proteome</keyword>
<comment type="caution">
    <text evidence="2">The sequence shown here is derived from an EMBL/GenBank/DDBJ whole genome shotgun (WGS) entry which is preliminary data.</text>
</comment>
<feature type="region of interest" description="Disordered" evidence="1">
    <location>
        <begin position="131"/>
        <end position="160"/>
    </location>
</feature>
<dbReference type="STRING" id="151549.A0A4C1VFK8"/>
<protein>
    <submittedName>
        <fullName evidence="2">Uncharacterized protein</fullName>
    </submittedName>
</protein>
<name>A0A4C1VFK8_EUMVA</name>
<dbReference type="Proteomes" id="UP000299102">
    <property type="component" value="Unassembled WGS sequence"/>
</dbReference>